<evidence type="ECO:0000256" key="1">
    <source>
        <dbReference type="ARBA" id="ARBA00022603"/>
    </source>
</evidence>
<comment type="similarity">
    <text evidence="4 5">Belongs to the class I-like SAM-binding methyltransferase superfamily. Erg6/SMT family.</text>
</comment>
<dbReference type="InterPro" id="IPR013216">
    <property type="entry name" value="Methyltransf_11"/>
</dbReference>
<evidence type="ECO:0000313" key="8">
    <source>
        <dbReference type="Proteomes" id="UP001562354"/>
    </source>
</evidence>
<dbReference type="PANTHER" id="PTHR44068:SF1">
    <property type="entry name" value="HYPOTHETICAL LOC100005854"/>
    <property type="match status" value="1"/>
</dbReference>
<evidence type="ECO:0000313" key="7">
    <source>
        <dbReference type="EMBL" id="KAL1297652.1"/>
    </source>
</evidence>
<feature type="domain" description="SAM-dependent methyltransferase Erg6/SMT-type" evidence="6">
    <location>
        <begin position="78"/>
        <end position="247"/>
    </location>
</feature>
<dbReference type="Gene3D" id="3.40.50.150">
    <property type="entry name" value="Vaccinia Virus protein VP39"/>
    <property type="match status" value="1"/>
</dbReference>
<gene>
    <name evidence="7" type="ORF">AAFC00_006207</name>
</gene>
<protein>
    <recommendedName>
        <fullName evidence="6">SAM-dependent methyltransferase Erg6/SMT-type domain-containing protein</fullName>
    </recommendedName>
</protein>
<keyword evidence="3 5" id="KW-0949">S-adenosyl-L-methionine</keyword>
<dbReference type="EMBL" id="JBFMKM010000014">
    <property type="protein sequence ID" value="KAL1297652.1"/>
    <property type="molecule type" value="Genomic_DNA"/>
</dbReference>
<sequence>MHPSQDTQRDADFVKLMHGKSAVERNAFMSMLNKDGDAHRAITNDYICHWEFANGLAKDSESAREGRKGDYMSIVNNYYDLATDLYEEGWAQSFHLCRFAPNESLLQALARHEHYLAHKINIQENMTVLDVGCGVGGPARQIATFTGCNVTGVNNNGYQIERATAHAAKDGLSDKVSFVKADFMNLPFEENSFDTVYAIEATVHAPSLEGVYKQMYRVLRPGGTVGIYEWVMTDAYDDDNEHHRAIR</sequence>
<proteinExistence type="inferred from homology"/>
<evidence type="ECO:0000256" key="4">
    <source>
        <dbReference type="ARBA" id="ARBA00038188"/>
    </source>
</evidence>
<evidence type="ECO:0000256" key="3">
    <source>
        <dbReference type="ARBA" id="ARBA00022691"/>
    </source>
</evidence>
<reference evidence="7 8" key="1">
    <citation type="submission" date="2024-07" db="EMBL/GenBank/DDBJ databases">
        <title>Draft sequence of the Neodothiora populina.</title>
        <authorList>
            <person name="Drown D.D."/>
            <person name="Schuette U.S."/>
            <person name="Buechlein A.B."/>
            <person name="Rusch D.R."/>
            <person name="Winton L.W."/>
            <person name="Adams G.A."/>
        </authorList>
    </citation>
    <scope>NUCLEOTIDE SEQUENCE [LARGE SCALE GENOMIC DNA]</scope>
    <source>
        <strain evidence="7 8">CPC 39397</strain>
    </source>
</reference>
<keyword evidence="2 5" id="KW-0808">Transferase</keyword>
<keyword evidence="1 5" id="KW-0489">Methyltransferase</keyword>
<name>A0ABR3P566_9PEZI</name>
<dbReference type="GeneID" id="95979906"/>
<dbReference type="InterPro" id="IPR030384">
    <property type="entry name" value="MeTrfase_SMT"/>
</dbReference>
<dbReference type="CDD" id="cd02440">
    <property type="entry name" value="AdoMet_MTases"/>
    <property type="match status" value="1"/>
</dbReference>
<dbReference type="SUPFAM" id="SSF53335">
    <property type="entry name" value="S-adenosyl-L-methionine-dependent methyltransferases"/>
    <property type="match status" value="1"/>
</dbReference>
<dbReference type="InterPro" id="IPR029063">
    <property type="entry name" value="SAM-dependent_MTases_sf"/>
</dbReference>
<evidence type="ECO:0000256" key="5">
    <source>
        <dbReference type="PROSITE-ProRule" id="PRU01022"/>
    </source>
</evidence>
<keyword evidence="8" id="KW-1185">Reference proteome</keyword>
<evidence type="ECO:0000256" key="2">
    <source>
        <dbReference type="ARBA" id="ARBA00022679"/>
    </source>
</evidence>
<comment type="caution">
    <text evidence="7">The sequence shown here is derived from an EMBL/GenBank/DDBJ whole genome shotgun (WGS) entry which is preliminary data.</text>
</comment>
<dbReference type="Pfam" id="PF08241">
    <property type="entry name" value="Methyltransf_11"/>
    <property type="match status" value="1"/>
</dbReference>
<accession>A0ABR3P566</accession>
<evidence type="ECO:0000259" key="6">
    <source>
        <dbReference type="PROSITE" id="PS51685"/>
    </source>
</evidence>
<dbReference type="InterPro" id="IPR050447">
    <property type="entry name" value="Erg6_SMT_methyltransf"/>
</dbReference>
<organism evidence="7 8">
    <name type="scientific">Neodothiora populina</name>
    <dbReference type="NCBI Taxonomy" id="2781224"/>
    <lineage>
        <taxon>Eukaryota</taxon>
        <taxon>Fungi</taxon>
        <taxon>Dikarya</taxon>
        <taxon>Ascomycota</taxon>
        <taxon>Pezizomycotina</taxon>
        <taxon>Dothideomycetes</taxon>
        <taxon>Dothideomycetidae</taxon>
        <taxon>Dothideales</taxon>
        <taxon>Dothioraceae</taxon>
        <taxon>Neodothiora</taxon>
    </lineage>
</organism>
<dbReference type="PROSITE" id="PS51685">
    <property type="entry name" value="SAM_MT_ERG6_SMT"/>
    <property type="match status" value="1"/>
</dbReference>
<dbReference type="PANTHER" id="PTHR44068">
    <property type="entry name" value="ZGC:194242"/>
    <property type="match status" value="1"/>
</dbReference>
<dbReference type="Proteomes" id="UP001562354">
    <property type="component" value="Unassembled WGS sequence"/>
</dbReference>
<dbReference type="RefSeq" id="XP_069197334.1">
    <property type="nucleotide sequence ID" value="XM_069346122.1"/>
</dbReference>